<protein>
    <recommendedName>
        <fullName evidence="4">Phosphatase</fullName>
    </recommendedName>
</protein>
<dbReference type="GO" id="GO:0016791">
    <property type="term" value="F:phosphatase activity"/>
    <property type="evidence" value="ECO:0007669"/>
    <property type="project" value="TreeGrafter"/>
</dbReference>
<dbReference type="PANTHER" id="PTHR11567">
    <property type="entry name" value="ACID PHOSPHATASE-RELATED"/>
    <property type="match status" value="1"/>
</dbReference>
<dbReference type="InterPro" id="IPR050645">
    <property type="entry name" value="Histidine_acid_phosphatase"/>
</dbReference>
<name>A0AAV5T9Z3_9BILA</name>
<gene>
    <name evidence="2" type="ORF">PENTCL1PPCAC_14571</name>
</gene>
<keyword evidence="3" id="KW-1185">Reference proteome</keyword>
<dbReference type="CDD" id="cd07061">
    <property type="entry name" value="HP_HAP_like"/>
    <property type="match status" value="1"/>
</dbReference>
<evidence type="ECO:0008006" key="4">
    <source>
        <dbReference type="Google" id="ProtNLM"/>
    </source>
</evidence>
<sequence length="345" mass="39207">IWRHGLRTPIGTYANDPYDEAFFGVPEGELLPKGMEQHFVRGQQLRKRYVEELMLVGEKYSRYETTVRSADFPRCSQSALASLAGFYAGSPTYPSDVPNWPSSWTPIPIHTVPHDEDYILEAFDICPRMFKLEADRMQRQEFQNFLASNWPLFHTINVNSGDPVDYSFGAIAGMYQSLTIEKECNLTLPDWVTDDFYRDLEAANNAGYDYCLGEVGFGLPMDPEMTKLISGFLLNDWMDNIAAVINSTSTLKYYAYSGHDKMLNSMMIGFGVKGELIGPGNADYASTIACELWKNDQQYFVKYEVNVPQFSSFHFFLSKLPGCDSDLCPLSDIQKFIQHFIANDV</sequence>
<reference evidence="2" key="1">
    <citation type="submission" date="2023-10" db="EMBL/GenBank/DDBJ databases">
        <title>Genome assembly of Pristionchus species.</title>
        <authorList>
            <person name="Yoshida K."/>
            <person name="Sommer R.J."/>
        </authorList>
    </citation>
    <scope>NUCLEOTIDE SEQUENCE</scope>
    <source>
        <strain evidence="2">RS0144</strain>
    </source>
</reference>
<proteinExistence type="inferred from homology"/>
<comment type="caution">
    <text evidence="2">The sequence shown here is derived from an EMBL/GenBank/DDBJ whole genome shotgun (WGS) entry which is preliminary data.</text>
</comment>
<dbReference type="AlphaFoldDB" id="A0AAV5T9Z3"/>
<accession>A0AAV5T9Z3</accession>
<feature type="non-terminal residue" evidence="2">
    <location>
        <position position="1"/>
    </location>
</feature>
<evidence type="ECO:0000256" key="1">
    <source>
        <dbReference type="ARBA" id="ARBA00005375"/>
    </source>
</evidence>
<dbReference type="Pfam" id="PF00328">
    <property type="entry name" value="His_Phos_2"/>
    <property type="match status" value="1"/>
</dbReference>
<dbReference type="InterPro" id="IPR000560">
    <property type="entry name" value="His_Pase_clade-2"/>
</dbReference>
<comment type="similarity">
    <text evidence="1">Belongs to the histidine acid phosphatase family.</text>
</comment>
<dbReference type="EMBL" id="BTSX01000004">
    <property type="protein sequence ID" value="GMS92396.1"/>
    <property type="molecule type" value="Genomic_DNA"/>
</dbReference>
<dbReference type="Gene3D" id="3.40.50.1240">
    <property type="entry name" value="Phosphoglycerate mutase-like"/>
    <property type="match status" value="1"/>
</dbReference>
<organism evidence="2 3">
    <name type="scientific">Pristionchus entomophagus</name>
    <dbReference type="NCBI Taxonomy" id="358040"/>
    <lineage>
        <taxon>Eukaryota</taxon>
        <taxon>Metazoa</taxon>
        <taxon>Ecdysozoa</taxon>
        <taxon>Nematoda</taxon>
        <taxon>Chromadorea</taxon>
        <taxon>Rhabditida</taxon>
        <taxon>Rhabditina</taxon>
        <taxon>Diplogasteromorpha</taxon>
        <taxon>Diplogasteroidea</taxon>
        <taxon>Neodiplogasteridae</taxon>
        <taxon>Pristionchus</taxon>
    </lineage>
</organism>
<evidence type="ECO:0000313" key="3">
    <source>
        <dbReference type="Proteomes" id="UP001432027"/>
    </source>
</evidence>
<dbReference type="PANTHER" id="PTHR11567:SF210">
    <property type="entry name" value="ACID PHOSPHATASE 5-RELATED"/>
    <property type="match status" value="1"/>
</dbReference>
<dbReference type="InterPro" id="IPR029033">
    <property type="entry name" value="His_PPase_superfam"/>
</dbReference>
<dbReference type="Proteomes" id="UP001432027">
    <property type="component" value="Unassembled WGS sequence"/>
</dbReference>
<feature type="non-terminal residue" evidence="2">
    <location>
        <position position="345"/>
    </location>
</feature>
<dbReference type="SUPFAM" id="SSF53254">
    <property type="entry name" value="Phosphoglycerate mutase-like"/>
    <property type="match status" value="1"/>
</dbReference>
<evidence type="ECO:0000313" key="2">
    <source>
        <dbReference type="EMBL" id="GMS92396.1"/>
    </source>
</evidence>